<feature type="transmembrane region" description="Helical" evidence="6">
    <location>
        <begin position="215"/>
        <end position="235"/>
    </location>
</feature>
<dbReference type="Gene3D" id="1.20.1250.20">
    <property type="entry name" value="MFS general substrate transporter like domains"/>
    <property type="match status" value="2"/>
</dbReference>
<accession>A0A1I1BK07</accession>
<feature type="transmembrane region" description="Helical" evidence="6">
    <location>
        <begin position="255"/>
        <end position="273"/>
    </location>
</feature>
<evidence type="ECO:0000256" key="3">
    <source>
        <dbReference type="ARBA" id="ARBA00022692"/>
    </source>
</evidence>
<dbReference type="Proteomes" id="UP000243799">
    <property type="component" value="Unassembled WGS sequence"/>
</dbReference>
<evidence type="ECO:0000256" key="1">
    <source>
        <dbReference type="ARBA" id="ARBA00004651"/>
    </source>
</evidence>
<feature type="transmembrane region" description="Helical" evidence="6">
    <location>
        <begin position="97"/>
        <end position="119"/>
    </location>
</feature>
<evidence type="ECO:0000256" key="6">
    <source>
        <dbReference type="SAM" id="Phobius"/>
    </source>
</evidence>
<feature type="transmembrane region" description="Helical" evidence="6">
    <location>
        <begin position="339"/>
        <end position="362"/>
    </location>
</feature>
<feature type="transmembrane region" description="Helical" evidence="6">
    <location>
        <begin position="368"/>
        <end position="389"/>
    </location>
</feature>
<organism evidence="8 9">
    <name type="scientific">Amycolatopsis marina</name>
    <dbReference type="NCBI Taxonomy" id="490629"/>
    <lineage>
        <taxon>Bacteria</taxon>
        <taxon>Bacillati</taxon>
        <taxon>Actinomycetota</taxon>
        <taxon>Actinomycetes</taxon>
        <taxon>Pseudonocardiales</taxon>
        <taxon>Pseudonocardiaceae</taxon>
        <taxon>Amycolatopsis</taxon>
    </lineage>
</organism>
<keyword evidence="9" id="KW-1185">Reference proteome</keyword>
<gene>
    <name evidence="8" type="ORF">SAMN05216266_114141</name>
</gene>
<dbReference type="SUPFAM" id="SSF103473">
    <property type="entry name" value="MFS general substrate transporter"/>
    <property type="match status" value="1"/>
</dbReference>
<evidence type="ECO:0000259" key="7">
    <source>
        <dbReference type="PROSITE" id="PS50850"/>
    </source>
</evidence>
<dbReference type="EMBL" id="FOKG01000014">
    <property type="protein sequence ID" value="SFB50092.1"/>
    <property type="molecule type" value="Genomic_DNA"/>
</dbReference>
<dbReference type="AlphaFoldDB" id="A0A1I1BK07"/>
<dbReference type="InterPro" id="IPR052983">
    <property type="entry name" value="MFS_Riboflavin_Transporter"/>
</dbReference>
<dbReference type="InterPro" id="IPR011701">
    <property type="entry name" value="MFS"/>
</dbReference>
<feature type="transmembrane region" description="Helical" evidence="6">
    <location>
        <begin position="306"/>
        <end position="327"/>
    </location>
</feature>
<dbReference type="RefSeq" id="WP_218160402.1">
    <property type="nucleotide sequence ID" value="NZ_FOKG01000014.1"/>
</dbReference>
<keyword evidence="2" id="KW-0813">Transport</keyword>
<dbReference type="GO" id="GO:0022857">
    <property type="term" value="F:transmembrane transporter activity"/>
    <property type="evidence" value="ECO:0007669"/>
    <property type="project" value="InterPro"/>
</dbReference>
<name>A0A1I1BK07_9PSEU</name>
<keyword evidence="5 6" id="KW-0472">Membrane</keyword>
<feature type="transmembrane region" description="Helical" evidence="6">
    <location>
        <begin position="68"/>
        <end position="91"/>
    </location>
</feature>
<evidence type="ECO:0000256" key="4">
    <source>
        <dbReference type="ARBA" id="ARBA00022989"/>
    </source>
</evidence>
<dbReference type="PROSITE" id="PS50850">
    <property type="entry name" value="MFS"/>
    <property type="match status" value="1"/>
</dbReference>
<comment type="subcellular location">
    <subcellularLocation>
        <location evidence="1">Cell membrane</location>
        <topology evidence="1">Multi-pass membrane protein</topology>
    </subcellularLocation>
</comment>
<sequence>MVGWSALMVAATAPGQTAAVSVFIDPMIAELGVSRSAISTAYLIGTLTGAVAMPFVGRMLDRFGVRRVMAGIGIVFSAALCSLAAVSSIVGLTAGFVVIRMAGQGALGLAATTAVALWFDRRRGTAVGIVSAVGASAISLAPVLLESLVADWGWRRTWLAEGIAIAVLVVPVALLAMRNRPADLGQQPDGKAADQTTPPRAIWGVTRAVALRTPFFWVVTAGIAATGLLSTAINFHQISLLTARGLSTVEAAANFLPQTVANLLGTLLTGMLADRVRGQWLIAASMTCLLAALLLGTVVLPGVLAILFGLLIGTAGGSIRALEAAAFPRHFGTRHLGAIRGMVTSVSVGSTAFGPLLFAGLYQATGSYTPALLVAVPIPLAVVVAALCIRPPNLEREHHERERSGSATG</sequence>
<dbReference type="PANTHER" id="PTHR43385:SF1">
    <property type="entry name" value="RIBOFLAVIN TRANSPORTER RIBJ"/>
    <property type="match status" value="1"/>
</dbReference>
<protein>
    <submittedName>
        <fullName evidence="8">Major Facilitator Superfamily protein</fullName>
    </submittedName>
</protein>
<keyword evidence="4 6" id="KW-1133">Transmembrane helix</keyword>
<dbReference type="InterPro" id="IPR036259">
    <property type="entry name" value="MFS_trans_sf"/>
</dbReference>
<feature type="transmembrane region" description="Helical" evidence="6">
    <location>
        <begin position="126"/>
        <end position="145"/>
    </location>
</feature>
<feature type="transmembrane region" description="Helical" evidence="6">
    <location>
        <begin position="157"/>
        <end position="177"/>
    </location>
</feature>
<keyword evidence="3 6" id="KW-0812">Transmembrane</keyword>
<proteinExistence type="predicted"/>
<feature type="transmembrane region" description="Helical" evidence="6">
    <location>
        <begin position="37"/>
        <end position="56"/>
    </location>
</feature>
<evidence type="ECO:0000313" key="8">
    <source>
        <dbReference type="EMBL" id="SFB50092.1"/>
    </source>
</evidence>
<dbReference type="InterPro" id="IPR020846">
    <property type="entry name" value="MFS_dom"/>
</dbReference>
<evidence type="ECO:0000313" key="9">
    <source>
        <dbReference type="Proteomes" id="UP000243799"/>
    </source>
</evidence>
<evidence type="ECO:0000256" key="5">
    <source>
        <dbReference type="ARBA" id="ARBA00023136"/>
    </source>
</evidence>
<feature type="domain" description="Major facilitator superfamily (MFS) profile" evidence="7">
    <location>
        <begin position="1"/>
        <end position="394"/>
    </location>
</feature>
<evidence type="ECO:0000256" key="2">
    <source>
        <dbReference type="ARBA" id="ARBA00022448"/>
    </source>
</evidence>
<feature type="transmembrane region" description="Helical" evidence="6">
    <location>
        <begin position="280"/>
        <end position="300"/>
    </location>
</feature>
<dbReference type="PANTHER" id="PTHR43385">
    <property type="entry name" value="RIBOFLAVIN TRANSPORTER RIBJ"/>
    <property type="match status" value="1"/>
</dbReference>
<dbReference type="GO" id="GO:0005886">
    <property type="term" value="C:plasma membrane"/>
    <property type="evidence" value="ECO:0007669"/>
    <property type="project" value="UniProtKB-SubCell"/>
</dbReference>
<dbReference type="Pfam" id="PF07690">
    <property type="entry name" value="MFS_1"/>
    <property type="match status" value="1"/>
</dbReference>
<reference evidence="9" key="1">
    <citation type="submission" date="2016-10" db="EMBL/GenBank/DDBJ databases">
        <authorList>
            <person name="Varghese N."/>
            <person name="Submissions S."/>
        </authorList>
    </citation>
    <scope>NUCLEOTIDE SEQUENCE [LARGE SCALE GENOMIC DNA]</scope>
    <source>
        <strain evidence="9">CGMCC 4.3568</strain>
    </source>
</reference>